<dbReference type="PRINTS" id="PR00996">
    <property type="entry name" value="CHERMTFRASE"/>
</dbReference>
<keyword evidence="3 7" id="KW-0489">Methyltransferase</keyword>
<dbReference type="InterPro" id="IPR022642">
    <property type="entry name" value="CheR_C"/>
</dbReference>
<evidence type="ECO:0000259" key="6">
    <source>
        <dbReference type="PROSITE" id="PS50123"/>
    </source>
</evidence>
<name>A0A5B9MRT1_9BACT</name>
<dbReference type="Gene3D" id="3.40.50.150">
    <property type="entry name" value="Vaccinia Virus protein VP39"/>
    <property type="match status" value="1"/>
</dbReference>
<organism evidence="7 8">
    <name type="scientific">Stieleria maiorica</name>
    <dbReference type="NCBI Taxonomy" id="2795974"/>
    <lineage>
        <taxon>Bacteria</taxon>
        <taxon>Pseudomonadati</taxon>
        <taxon>Planctomycetota</taxon>
        <taxon>Planctomycetia</taxon>
        <taxon>Pirellulales</taxon>
        <taxon>Pirellulaceae</taxon>
        <taxon>Stieleria</taxon>
    </lineage>
</organism>
<dbReference type="GO" id="GO:0008983">
    <property type="term" value="F:protein-glutamate O-methyltransferase activity"/>
    <property type="evidence" value="ECO:0007669"/>
    <property type="project" value="UniProtKB-EC"/>
</dbReference>
<dbReference type="PANTHER" id="PTHR24422">
    <property type="entry name" value="CHEMOTAXIS PROTEIN METHYLTRANSFERASE"/>
    <property type="match status" value="1"/>
</dbReference>
<keyword evidence="8" id="KW-1185">Reference proteome</keyword>
<dbReference type="Gene3D" id="1.10.155.10">
    <property type="entry name" value="Chemotaxis receptor methyltransferase CheR, N-terminal domain"/>
    <property type="match status" value="1"/>
</dbReference>
<dbReference type="PROSITE" id="PS50123">
    <property type="entry name" value="CHER"/>
    <property type="match status" value="1"/>
</dbReference>
<feature type="domain" description="CheR-type methyltransferase" evidence="6">
    <location>
        <begin position="1"/>
        <end position="253"/>
    </location>
</feature>
<comment type="catalytic activity">
    <reaction evidence="1">
        <text>L-glutamyl-[protein] + S-adenosyl-L-methionine = [protein]-L-glutamate 5-O-methyl ester + S-adenosyl-L-homocysteine</text>
        <dbReference type="Rhea" id="RHEA:24452"/>
        <dbReference type="Rhea" id="RHEA-COMP:10208"/>
        <dbReference type="Rhea" id="RHEA-COMP:10311"/>
        <dbReference type="ChEBI" id="CHEBI:29973"/>
        <dbReference type="ChEBI" id="CHEBI:57856"/>
        <dbReference type="ChEBI" id="CHEBI:59789"/>
        <dbReference type="ChEBI" id="CHEBI:82795"/>
        <dbReference type="EC" id="2.1.1.80"/>
    </reaction>
</comment>
<keyword evidence="5" id="KW-0949">S-adenosyl-L-methionine</keyword>
<dbReference type="InterPro" id="IPR029063">
    <property type="entry name" value="SAM-dependent_MTases_sf"/>
</dbReference>
<dbReference type="Proteomes" id="UP000321353">
    <property type="component" value="Chromosome"/>
</dbReference>
<dbReference type="AlphaFoldDB" id="A0A5B9MRT1"/>
<dbReference type="InterPro" id="IPR036804">
    <property type="entry name" value="CheR_N_sf"/>
</dbReference>
<dbReference type="GO" id="GO:0032259">
    <property type="term" value="P:methylation"/>
    <property type="evidence" value="ECO:0007669"/>
    <property type="project" value="UniProtKB-KW"/>
</dbReference>
<dbReference type="SUPFAM" id="SSF47757">
    <property type="entry name" value="Chemotaxis receptor methyltransferase CheR, N-terminal domain"/>
    <property type="match status" value="1"/>
</dbReference>
<dbReference type="EMBL" id="CP036264">
    <property type="protein sequence ID" value="QEG01738.1"/>
    <property type="molecule type" value="Genomic_DNA"/>
</dbReference>
<dbReference type="RefSeq" id="WP_147870772.1">
    <property type="nucleotide sequence ID" value="NZ_CP036264.1"/>
</dbReference>
<dbReference type="InterPro" id="IPR000780">
    <property type="entry name" value="CheR_MeTrfase"/>
</dbReference>
<evidence type="ECO:0000313" key="8">
    <source>
        <dbReference type="Proteomes" id="UP000321353"/>
    </source>
</evidence>
<evidence type="ECO:0000256" key="5">
    <source>
        <dbReference type="ARBA" id="ARBA00022691"/>
    </source>
</evidence>
<keyword evidence="4 7" id="KW-0808">Transferase</keyword>
<dbReference type="Pfam" id="PF01739">
    <property type="entry name" value="CheR"/>
    <property type="match status" value="1"/>
</dbReference>
<dbReference type="SUPFAM" id="SSF53335">
    <property type="entry name" value="S-adenosyl-L-methionine-dependent methyltransferases"/>
    <property type="match status" value="1"/>
</dbReference>
<dbReference type="KEGG" id="smam:Mal15_58170"/>
<evidence type="ECO:0000256" key="2">
    <source>
        <dbReference type="ARBA" id="ARBA00012534"/>
    </source>
</evidence>
<proteinExistence type="predicted"/>
<evidence type="ECO:0000256" key="4">
    <source>
        <dbReference type="ARBA" id="ARBA00022679"/>
    </source>
</evidence>
<reference evidence="7 8" key="1">
    <citation type="submission" date="2019-02" db="EMBL/GenBank/DDBJ databases">
        <title>Planctomycetal bacteria perform biofilm scaping via a novel small molecule.</title>
        <authorList>
            <person name="Jeske O."/>
            <person name="Boedeker C."/>
            <person name="Wiegand S."/>
            <person name="Breitling P."/>
            <person name="Kallscheuer N."/>
            <person name="Jogler M."/>
            <person name="Rohde M."/>
            <person name="Petersen J."/>
            <person name="Medema M.H."/>
            <person name="Surup F."/>
            <person name="Jogler C."/>
        </authorList>
    </citation>
    <scope>NUCLEOTIDE SEQUENCE [LARGE SCALE GENOMIC DNA]</scope>
    <source>
        <strain evidence="7 8">Mal15</strain>
    </source>
</reference>
<dbReference type="SMART" id="SM00138">
    <property type="entry name" value="MeTrc"/>
    <property type="match status" value="1"/>
</dbReference>
<accession>A0A5B9MRT1</accession>
<evidence type="ECO:0000256" key="1">
    <source>
        <dbReference type="ARBA" id="ARBA00001541"/>
    </source>
</evidence>
<dbReference type="PANTHER" id="PTHR24422:SF21">
    <property type="entry name" value="CHEMOTAXIS PROTEIN METHYLTRANSFERASE 1"/>
    <property type="match status" value="1"/>
</dbReference>
<evidence type="ECO:0000313" key="7">
    <source>
        <dbReference type="EMBL" id="QEG01738.1"/>
    </source>
</evidence>
<dbReference type="InterPro" id="IPR050903">
    <property type="entry name" value="Bact_Chemotaxis_MeTrfase"/>
</dbReference>
<sequence length="274" mass="30987">MSLATADFTFLRELVASQSGQWLAARHAAVLEQRLASVAGAVGLPSVTSLVQRLRRSDDADLSAQVAEAVTVNETSFFRDANVFETIAHRVLPKIIANNADRKHLRIWCAACSCGQEAYSMAMLLGEHFADLDDWDIRITASDLSQNMIRRAELGAFSELETARGLPPQKRLRYFDRHGTAWQAKPELRQRIQFHRINLLRPWPYLGPFDLVLLRNVLLYFDPPTKQDILKRLRGAMRPDGYLFIGAAETLIGLCVPYQRKEIDDTVHYRPAAI</sequence>
<protein>
    <recommendedName>
        <fullName evidence="2">protein-glutamate O-methyltransferase</fullName>
        <ecNumber evidence="2">2.1.1.80</ecNumber>
    </recommendedName>
</protein>
<dbReference type="EC" id="2.1.1.80" evidence="2"/>
<gene>
    <name evidence="7" type="primary">cheR2_2</name>
    <name evidence="7" type="ORF">Mal15_58170</name>
</gene>
<evidence type="ECO:0000256" key="3">
    <source>
        <dbReference type="ARBA" id="ARBA00022603"/>
    </source>
</evidence>